<keyword evidence="8" id="KW-0808">Transferase</keyword>
<dbReference type="Gene3D" id="3.80.30.20">
    <property type="entry name" value="tm_1862 like domain"/>
    <property type="match status" value="1"/>
</dbReference>
<evidence type="ECO:0000259" key="6">
    <source>
        <dbReference type="PROSITE" id="PS50926"/>
    </source>
</evidence>
<evidence type="ECO:0000256" key="3">
    <source>
        <dbReference type="ARBA" id="ARBA00022723"/>
    </source>
</evidence>
<accession>K1TW24</accession>
<dbReference type="InterPro" id="IPR002792">
    <property type="entry name" value="TRAM_dom"/>
</dbReference>
<dbReference type="GO" id="GO:0005829">
    <property type="term" value="C:cytosol"/>
    <property type="evidence" value="ECO:0007669"/>
    <property type="project" value="TreeGrafter"/>
</dbReference>
<gene>
    <name evidence="8" type="ORF">LEA_04243</name>
</gene>
<dbReference type="GO" id="GO:0005840">
    <property type="term" value="C:ribosome"/>
    <property type="evidence" value="ECO:0007669"/>
    <property type="project" value="UniProtKB-KW"/>
</dbReference>
<keyword evidence="8" id="KW-0689">Ribosomal protein</keyword>
<dbReference type="InterPro" id="IPR007197">
    <property type="entry name" value="rSAM"/>
</dbReference>
<evidence type="ECO:0000259" key="7">
    <source>
        <dbReference type="PROSITE" id="PS51918"/>
    </source>
</evidence>
<sequence length="167" mass="18792">ESLTALMNKIKDKIPNVIFRSTFITGFPGETEEQFNELAEFAAEMKFQRLGCFAYSPEEDTKAAEMPNQIDEEIKQKRADIIMEHQQQVMAEYCESLVGKEIEVLVEGFDKLAECFFGRSYADAPEVDGCVFFTCDGEKPKAGDFVKVHVTDYTGCDPVGEFVGKID</sequence>
<evidence type="ECO:0000256" key="4">
    <source>
        <dbReference type="ARBA" id="ARBA00023004"/>
    </source>
</evidence>
<protein>
    <submittedName>
        <fullName evidence="8">SSU ribosomal protein S12P methylthiotransferase</fullName>
    </submittedName>
</protein>
<keyword evidence="5" id="KW-0411">Iron-sulfur</keyword>
<evidence type="ECO:0000256" key="1">
    <source>
        <dbReference type="ARBA" id="ARBA00022485"/>
    </source>
</evidence>
<dbReference type="GO" id="GO:0046872">
    <property type="term" value="F:metal ion binding"/>
    <property type="evidence" value="ECO:0007669"/>
    <property type="project" value="UniProtKB-KW"/>
</dbReference>
<name>K1TW24_9ZZZZ</name>
<dbReference type="GO" id="GO:0035599">
    <property type="term" value="F:aspartic acid methylthiotransferase activity"/>
    <property type="evidence" value="ECO:0007669"/>
    <property type="project" value="TreeGrafter"/>
</dbReference>
<dbReference type="PANTHER" id="PTHR43837">
    <property type="entry name" value="RIBOSOMAL PROTEIN S12 METHYLTHIOTRANSFERASE RIMO"/>
    <property type="match status" value="1"/>
</dbReference>
<dbReference type="PANTHER" id="PTHR43837:SF1">
    <property type="entry name" value="RIBOSOMAL PROTEIN US12 METHYLTHIOTRANSFERASE RIMO"/>
    <property type="match status" value="1"/>
</dbReference>
<keyword evidence="4" id="KW-0408">Iron</keyword>
<feature type="non-terminal residue" evidence="8">
    <location>
        <position position="1"/>
    </location>
</feature>
<dbReference type="PROSITE" id="PS51918">
    <property type="entry name" value="RADICAL_SAM"/>
    <property type="match status" value="1"/>
</dbReference>
<keyword evidence="8" id="KW-0687">Ribonucleoprotein</keyword>
<dbReference type="SUPFAM" id="SSF102114">
    <property type="entry name" value="Radical SAM enzymes"/>
    <property type="match status" value="1"/>
</dbReference>
<feature type="domain" description="Radical SAM core" evidence="7">
    <location>
        <begin position="1"/>
        <end position="92"/>
    </location>
</feature>
<dbReference type="GO" id="GO:0051539">
    <property type="term" value="F:4 iron, 4 sulfur cluster binding"/>
    <property type="evidence" value="ECO:0007669"/>
    <property type="project" value="UniProtKB-KW"/>
</dbReference>
<keyword evidence="1" id="KW-0004">4Fe-4S</keyword>
<organism evidence="8">
    <name type="scientific">human gut metagenome</name>
    <dbReference type="NCBI Taxonomy" id="408170"/>
    <lineage>
        <taxon>unclassified sequences</taxon>
        <taxon>metagenomes</taxon>
        <taxon>organismal metagenomes</taxon>
    </lineage>
</organism>
<feature type="domain" description="TRAM" evidence="6">
    <location>
        <begin position="95"/>
        <end position="164"/>
    </location>
</feature>
<dbReference type="Pfam" id="PF18693">
    <property type="entry name" value="TRAM_2"/>
    <property type="match status" value="1"/>
</dbReference>
<dbReference type="InterPro" id="IPR012340">
    <property type="entry name" value="NA-bd_OB-fold"/>
</dbReference>
<dbReference type="InterPro" id="IPR005840">
    <property type="entry name" value="Ribosomal_uS12_MeSTrfase_RimO"/>
</dbReference>
<evidence type="ECO:0000256" key="2">
    <source>
        <dbReference type="ARBA" id="ARBA00022691"/>
    </source>
</evidence>
<keyword evidence="3" id="KW-0479">Metal-binding</keyword>
<dbReference type="EMBL" id="AJWY01002799">
    <property type="protein sequence ID" value="EKC77297.1"/>
    <property type="molecule type" value="Genomic_DNA"/>
</dbReference>
<dbReference type="PROSITE" id="PS50926">
    <property type="entry name" value="TRAM"/>
    <property type="match status" value="1"/>
</dbReference>
<reference evidence="8" key="1">
    <citation type="journal article" date="2013" name="Environ. Microbiol.">
        <title>Microbiota from the distal guts of lean and obese adolescents exhibit partial functional redundancy besides clear differences in community structure.</title>
        <authorList>
            <person name="Ferrer M."/>
            <person name="Ruiz A."/>
            <person name="Lanza F."/>
            <person name="Haange S.B."/>
            <person name="Oberbach A."/>
            <person name="Till H."/>
            <person name="Bargiela R."/>
            <person name="Campoy C."/>
            <person name="Segura M.T."/>
            <person name="Richter M."/>
            <person name="von Bergen M."/>
            <person name="Seifert J."/>
            <person name="Suarez A."/>
        </authorList>
    </citation>
    <scope>NUCLEOTIDE SEQUENCE</scope>
</reference>
<comment type="caution">
    <text evidence="8">The sequence shown here is derived from an EMBL/GenBank/DDBJ whole genome shotgun (WGS) entry which is preliminary data.</text>
</comment>
<dbReference type="AlphaFoldDB" id="K1TW24"/>
<evidence type="ECO:0000256" key="5">
    <source>
        <dbReference type="ARBA" id="ARBA00023014"/>
    </source>
</evidence>
<proteinExistence type="predicted"/>
<dbReference type="InterPro" id="IPR023404">
    <property type="entry name" value="rSAM_horseshoe"/>
</dbReference>
<dbReference type="InterPro" id="IPR058240">
    <property type="entry name" value="rSAM_sf"/>
</dbReference>
<dbReference type="Gene3D" id="2.40.50.140">
    <property type="entry name" value="Nucleic acid-binding proteins"/>
    <property type="match status" value="1"/>
</dbReference>
<evidence type="ECO:0000313" key="8">
    <source>
        <dbReference type="EMBL" id="EKC77297.1"/>
    </source>
</evidence>
<keyword evidence="2" id="KW-0949">S-adenosyl-L-methionine</keyword>